<keyword evidence="10" id="KW-0902">Two-component regulatory system</keyword>
<accession>A0ABT3P1U3</accession>
<feature type="transmembrane region" description="Helical" evidence="15">
    <location>
        <begin position="37"/>
        <end position="55"/>
    </location>
</feature>
<feature type="modified residue" description="Phosphohistidine" evidence="12">
    <location>
        <position position="802"/>
    </location>
</feature>
<dbReference type="Pfam" id="PF00072">
    <property type="entry name" value="Response_reg"/>
    <property type="match status" value="2"/>
</dbReference>
<evidence type="ECO:0000259" key="18">
    <source>
        <dbReference type="PROSITE" id="PS50894"/>
    </source>
</evidence>
<evidence type="ECO:0000256" key="10">
    <source>
        <dbReference type="ARBA" id="ARBA00023012"/>
    </source>
</evidence>
<evidence type="ECO:0000256" key="14">
    <source>
        <dbReference type="SAM" id="Coils"/>
    </source>
</evidence>
<evidence type="ECO:0000256" key="11">
    <source>
        <dbReference type="ARBA" id="ARBA00023136"/>
    </source>
</evidence>
<comment type="subcellular location">
    <subcellularLocation>
        <location evidence="2">Cell membrane</location>
        <topology evidence="2">Multi-pass membrane protein</topology>
    </subcellularLocation>
</comment>
<dbReference type="Gene3D" id="3.30.565.10">
    <property type="entry name" value="Histidine kinase-like ATPase, C-terminal domain"/>
    <property type="match status" value="1"/>
</dbReference>
<evidence type="ECO:0000256" key="6">
    <source>
        <dbReference type="ARBA" id="ARBA00022692"/>
    </source>
</evidence>
<evidence type="ECO:0000256" key="5">
    <source>
        <dbReference type="ARBA" id="ARBA00022553"/>
    </source>
</evidence>
<dbReference type="PANTHER" id="PTHR45339:SF1">
    <property type="entry name" value="HYBRID SIGNAL TRANSDUCTION HISTIDINE KINASE J"/>
    <property type="match status" value="1"/>
</dbReference>
<dbReference type="SUPFAM" id="SSF47384">
    <property type="entry name" value="Homodimeric domain of signal transducing histidine kinase"/>
    <property type="match status" value="1"/>
</dbReference>
<evidence type="ECO:0000256" key="7">
    <source>
        <dbReference type="ARBA" id="ARBA00022741"/>
    </source>
</evidence>
<dbReference type="CDD" id="cd00088">
    <property type="entry name" value="HPT"/>
    <property type="match status" value="1"/>
</dbReference>
<keyword evidence="4" id="KW-1003">Cell membrane</keyword>
<feature type="transmembrane region" description="Helical" evidence="15">
    <location>
        <begin position="12"/>
        <end position="31"/>
    </location>
</feature>
<feature type="coiled-coil region" evidence="14">
    <location>
        <begin position="176"/>
        <end position="203"/>
    </location>
</feature>
<evidence type="ECO:0000256" key="12">
    <source>
        <dbReference type="PROSITE-ProRule" id="PRU00110"/>
    </source>
</evidence>
<evidence type="ECO:0000259" key="16">
    <source>
        <dbReference type="PROSITE" id="PS50109"/>
    </source>
</evidence>
<dbReference type="Gene3D" id="1.20.120.160">
    <property type="entry name" value="HPT domain"/>
    <property type="match status" value="1"/>
</dbReference>
<keyword evidence="11 15" id="KW-0472">Membrane</keyword>
<dbReference type="InterPro" id="IPR011006">
    <property type="entry name" value="CheY-like_superfamily"/>
</dbReference>
<dbReference type="InterPro" id="IPR003594">
    <property type="entry name" value="HATPase_dom"/>
</dbReference>
<dbReference type="CDD" id="cd16922">
    <property type="entry name" value="HATPase_EvgS-ArcB-TorS-like"/>
    <property type="match status" value="1"/>
</dbReference>
<dbReference type="InterPro" id="IPR003661">
    <property type="entry name" value="HisK_dim/P_dom"/>
</dbReference>
<feature type="domain" description="Histidine kinase" evidence="16">
    <location>
        <begin position="210"/>
        <end position="431"/>
    </location>
</feature>
<dbReference type="CDD" id="cd17546">
    <property type="entry name" value="REC_hyHK_CKI1_RcsC-like"/>
    <property type="match status" value="2"/>
</dbReference>
<keyword evidence="8" id="KW-0067">ATP-binding</keyword>
<dbReference type="SMART" id="SM00448">
    <property type="entry name" value="REC"/>
    <property type="match status" value="2"/>
</dbReference>
<dbReference type="SMART" id="SM00073">
    <property type="entry name" value="HPT"/>
    <property type="match status" value="1"/>
</dbReference>
<evidence type="ECO:0000256" key="13">
    <source>
        <dbReference type="PROSITE-ProRule" id="PRU00169"/>
    </source>
</evidence>
<keyword evidence="9 15" id="KW-1133">Transmembrane helix</keyword>
<dbReference type="PRINTS" id="PR00344">
    <property type="entry name" value="BCTRLSENSOR"/>
</dbReference>
<evidence type="ECO:0000259" key="17">
    <source>
        <dbReference type="PROSITE" id="PS50110"/>
    </source>
</evidence>
<dbReference type="Gene3D" id="1.10.287.130">
    <property type="match status" value="1"/>
</dbReference>
<dbReference type="CDD" id="cd00082">
    <property type="entry name" value="HisKA"/>
    <property type="match status" value="1"/>
</dbReference>
<keyword evidence="20" id="KW-1185">Reference proteome</keyword>
<evidence type="ECO:0000256" key="1">
    <source>
        <dbReference type="ARBA" id="ARBA00000085"/>
    </source>
</evidence>
<dbReference type="InterPro" id="IPR036890">
    <property type="entry name" value="HATPase_C_sf"/>
</dbReference>
<name>A0ABT3P1U3_9PROT</name>
<dbReference type="EC" id="2.7.13.3" evidence="3"/>
<evidence type="ECO:0000256" key="15">
    <source>
        <dbReference type="SAM" id="Phobius"/>
    </source>
</evidence>
<evidence type="ECO:0000256" key="8">
    <source>
        <dbReference type="ARBA" id="ARBA00022840"/>
    </source>
</evidence>
<dbReference type="RefSeq" id="WP_301592364.1">
    <property type="nucleotide sequence ID" value="NZ_JAPFQI010000028.1"/>
</dbReference>
<dbReference type="SUPFAM" id="SSF52172">
    <property type="entry name" value="CheY-like"/>
    <property type="match status" value="2"/>
</dbReference>
<evidence type="ECO:0000256" key="3">
    <source>
        <dbReference type="ARBA" id="ARBA00012438"/>
    </source>
</evidence>
<dbReference type="Proteomes" id="UP001526430">
    <property type="component" value="Unassembled WGS sequence"/>
</dbReference>
<evidence type="ECO:0000256" key="9">
    <source>
        <dbReference type="ARBA" id="ARBA00022989"/>
    </source>
</evidence>
<keyword evidence="6 15" id="KW-0812">Transmembrane</keyword>
<dbReference type="PROSITE" id="PS50109">
    <property type="entry name" value="HIS_KIN"/>
    <property type="match status" value="1"/>
</dbReference>
<reference evidence="19 20" key="1">
    <citation type="submission" date="2022-10" db="EMBL/GenBank/DDBJ databases">
        <title>Roseococcus glaciei nov., sp. nov., isolated from glacier.</title>
        <authorList>
            <person name="Liu Q."/>
            <person name="Xin Y.-H."/>
        </authorList>
    </citation>
    <scope>NUCLEOTIDE SEQUENCE [LARGE SCALE GENOMIC DNA]</scope>
    <source>
        <strain evidence="19 20">MDT2-1-1</strain>
    </source>
</reference>
<sequence>MLELESLRTRFARFLVLFLWLHLPLMGAAAHAMGRPLAPPMVFVGALAAILHLAWWRRGAAPVTRYLSAVALMAQPALLVYLLAGNAWQMDMHMYFFAGLALLIGWCDWRAIVIGAASVALHHLTLNFVFPLAVFPNGTDLERVFLHAAIVVLQSAVLVWFSNTLVSSFQRIEAMGDEIRQSNETLERRVEERTEEARAANAAKSLFLANMSHEIRTPMNAILGFSHLALRTELAPKQRDYVLKIKSASSALLGLINDILDFSKIEAGKLTLEREPFNLRASLESVSSIVAVKALEKGIDLRLDVDPELPGVLVGDSMRFNQVLLNLVSNAVKFTERGQVVADLRLAERQGSEVLLQVSVRDSGIGMSKEQQANLFRSFSQADSSTTRKFGGTGLGLAISHQLVGLMGGTIEVESTPGKGSTFRFNVRMGIGEARGAPVRVPSEEMKRLRVMVVDDNAASREILQEIFASWSMHADLAASAAEALSAMHDAEAQGAPYDLVLMDWKMPGLDGMAATRQIRQSTKLAKLPTVMMVSAYAREEAMMEADASGVAAFLVKPVDAGVLLDTIANLASGLAQPAQPKEATTDALPMVEPRLRGARVLLVEDSEINREVALEILHDAGLVVEVAENGRIACEKVLANSGAAYDGILMDVQMPEMDGIEATQRIREFWPADRLPILAMTAHAYEQERQRCFEAGMNDHLAKPIDPALLVTTLNRWLKPPANPVKGGAASAAILSLAPMEELPEALPPFDLHRALARVNGKRKLLCKLIVDFGDKFPDVAAELRRLLDEGSTEEARRLAHTLKGVAGSLEARDVFEAARQLEDALVRQEFEELDGLLGRVETAMTPAIAAARSLSAKPASAPKALSRQEQERLDYAAVGLQLTELREQLARRSLRARGTLASLKATLGETAEAHQLLPVEAAVAALDFGSAVKLLDEMMAVSVVQGEPAQ</sequence>
<protein>
    <recommendedName>
        <fullName evidence="3">histidine kinase</fullName>
        <ecNumber evidence="3">2.7.13.3</ecNumber>
    </recommendedName>
</protein>
<feature type="transmembrane region" description="Helical" evidence="15">
    <location>
        <begin position="144"/>
        <end position="162"/>
    </location>
</feature>
<gene>
    <name evidence="19" type="ORF">OF850_21440</name>
</gene>
<comment type="catalytic activity">
    <reaction evidence="1">
        <text>ATP + protein L-histidine = ADP + protein N-phospho-L-histidine.</text>
        <dbReference type="EC" id="2.7.13.3"/>
    </reaction>
</comment>
<dbReference type="Gene3D" id="3.40.50.2300">
    <property type="match status" value="2"/>
</dbReference>
<feature type="transmembrane region" description="Helical" evidence="15">
    <location>
        <begin position="109"/>
        <end position="132"/>
    </location>
</feature>
<dbReference type="SUPFAM" id="SSF47226">
    <property type="entry name" value="Histidine-containing phosphotransfer domain, HPT domain"/>
    <property type="match status" value="1"/>
</dbReference>
<keyword evidence="14" id="KW-0175">Coiled coil</keyword>
<dbReference type="InterPro" id="IPR036097">
    <property type="entry name" value="HisK_dim/P_sf"/>
</dbReference>
<feature type="domain" description="Response regulatory" evidence="17">
    <location>
        <begin position="450"/>
        <end position="572"/>
    </location>
</feature>
<evidence type="ECO:0000256" key="4">
    <source>
        <dbReference type="ARBA" id="ARBA00022475"/>
    </source>
</evidence>
<dbReference type="PROSITE" id="PS50894">
    <property type="entry name" value="HPT"/>
    <property type="match status" value="1"/>
</dbReference>
<dbReference type="InterPro" id="IPR036641">
    <property type="entry name" value="HPT_dom_sf"/>
</dbReference>
<dbReference type="InterPro" id="IPR001789">
    <property type="entry name" value="Sig_transdc_resp-reg_receiver"/>
</dbReference>
<dbReference type="SUPFAM" id="SSF55874">
    <property type="entry name" value="ATPase domain of HSP90 chaperone/DNA topoisomerase II/histidine kinase"/>
    <property type="match status" value="1"/>
</dbReference>
<feature type="domain" description="Response regulatory" evidence="17">
    <location>
        <begin position="600"/>
        <end position="719"/>
    </location>
</feature>
<dbReference type="PROSITE" id="PS50110">
    <property type="entry name" value="RESPONSE_REGULATORY"/>
    <property type="match status" value="2"/>
</dbReference>
<dbReference type="InterPro" id="IPR008207">
    <property type="entry name" value="Sig_transdc_His_kin_Hpt_dom"/>
</dbReference>
<feature type="modified residue" description="4-aspartylphosphate" evidence="13">
    <location>
        <position position="504"/>
    </location>
</feature>
<dbReference type="Pfam" id="PF01627">
    <property type="entry name" value="Hpt"/>
    <property type="match status" value="1"/>
</dbReference>
<evidence type="ECO:0000256" key="2">
    <source>
        <dbReference type="ARBA" id="ARBA00004651"/>
    </source>
</evidence>
<dbReference type="InterPro" id="IPR005467">
    <property type="entry name" value="His_kinase_dom"/>
</dbReference>
<evidence type="ECO:0000313" key="20">
    <source>
        <dbReference type="Proteomes" id="UP001526430"/>
    </source>
</evidence>
<dbReference type="EMBL" id="JAPFQI010000028">
    <property type="protein sequence ID" value="MCW8088163.1"/>
    <property type="molecule type" value="Genomic_DNA"/>
</dbReference>
<proteinExistence type="predicted"/>
<keyword evidence="5 13" id="KW-0597">Phosphoprotein</keyword>
<feature type="domain" description="HPt" evidence="18">
    <location>
        <begin position="763"/>
        <end position="856"/>
    </location>
</feature>
<dbReference type="InterPro" id="IPR004358">
    <property type="entry name" value="Sig_transdc_His_kin-like_C"/>
</dbReference>
<comment type="caution">
    <text evidence="19">The sequence shown here is derived from an EMBL/GenBank/DDBJ whole genome shotgun (WGS) entry which is preliminary data.</text>
</comment>
<organism evidence="19 20">
    <name type="scientific">Sabulicella glaciei</name>
    <dbReference type="NCBI Taxonomy" id="2984948"/>
    <lineage>
        <taxon>Bacteria</taxon>
        <taxon>Pseudomonadati</taxon>
        <taxon>Pseudomonadota</taxon>
        <taxon>Alphaproteobacteria</taxon>
        <taxon>Acetobacterales</taxon>
        <taxon>Acetobacteraceae</taxon>
        <taxon>Sabulicella</taxon>
    </lineage>
</organism>
<keyword evidence="7" id="KW-0547">Nucleotide-binding</keyword>
<feature type="modified residue" description="4-aspartylphosphate" evidence="13">
    <location>
        <position position="652"/>
    </location>
</feature>
<dbReference type="SMART" id="SM00387">
    <property type="entry name" value="HATPase_c"/>
    <property type="match status" value="1"/>
</dbReference>
<dbReference type="Pfam" id="PF02518">
    <property type="entry name" value="HATPase_c"/>
    <property type="match status" value="1"/>
</dbReference>
<feature type="transmembrane region" description="Helical" evidence="15">
    <location>
        <begin position="67"/>
        <end position="89"/>
    </location>
</feature>
<dbReference type="Pfam" id="PF00512">
    <property type="entry name" value="HisKA"/>
    <property type="match status" value="1"/>
</dbReference>
<dbReference type="PANTHER" id="PTHR45339">
    <property type="entry name" value="HYBRID SIGNAL TRANSDUCTION HISTIDINE KINASE J"/>
    <property type="match status" value="1"/>
</dbReference>
<evidence type="ECO:0000313" key="19">
    <source>
        <dbReference type="EMBL" id="MCW8088163.1"/>
    </source>
</evidence>
<dbReference type="SMART" id="SM00388">
    <property type="entry name" value="HisKA"/>
    <property type="match status" value="1"/>
</dbReference>